<evidence type="ECO:0000259" key="1">
    <source>
        <dbReference type="Pfam" id="PF05506"/>
    </source>
</evidence>
<organism evidence="2">
    <name type="scientific">bioreactor metagenome</name>
    <dbReference type="NCBI Taxonomy" id="1076179"/>
    <lineage>
        <taxon>unclassified sequences</taxon>
        <taxon>metagenomes</taxon>
        <taxon>ecological metagenomes</taxon>
    </lineage>
</organism>
<name>A0A645F0C0_9ZZZZ</name>
<proteinExistence type="predicted"/>
<reference evidence="2" key="1">
    <citation type="submission" date="2019-08" db="EMBL/GenBank/DDBJ databases">
        <authorList>
            <person name="Kucharzyk K."/>
            <person name="Murdoch R.W."/>
            <person name="Higgins S."/>
            <person name="Loffler F."/>
        </authorList>
    </citation>
    <scope>NUCLEOTIDE SEQUENCE</scope>
</reference>
<keyword evidence="2" id="KW-0378">Hydrolase</keyword>
<dbReference type="GO" id="GO:0016042">
    <property type="term" value="P:lipid catabolic process"/>
    <property type="evidence" value="ECO:0007669"/>
    <property type="project" value="InterPro"/>
</dbReference>
<dbReference type="AlphaFoldDB" id="A0A645F0C0"/>
<dbReference type="EMBL" id="VSSQ01051976">
    <property type="protein sequence ID" value="MPN06084.1"/>
    <property type="molecule type" value="Genomic_DNA"/>
</dbReference>
<accession>A0A645F0C0</accession>
<gene>
    <name evidence="2" type="primary">plcN_2</name>
    <name evidence="2" type="ORF">SDC9_153339</name>
</gene>
<protein>
    <submittedName>
        <fullName evidence="2">Non-hemolytic phospholipase C</fullName>
        <ecNumber evidence="2">3.1.4.3</ecNumber>
    </submittedName>
</protein>
<comment type="caution">
    <text evidence="2">The sequence shown here is derived from an EMBL/GenBank/DDBJ whole genome shotgun (WGS) entry which is preliminary data.</text>
</comment>
<sequence>MQVCYEPSTGAVYLKVRNTGRAAGRVTVKANAYRADSPQTLDIAAGATGELHWSLEDSGHWYDFTVSADGFERRFAGHVETGKASVSDPAMALHLQRKA</sequence>
<dbReference type="EC" id="3.1.4.3" evidence="2"/>
<evidence type="ECO:0000313" key="2">
    <source>
        <dbReference type="EMBL" id="MPN06084.1"/>
    </source>
</evidence>
<feature type="domain" description="Bacterial phospholipase C C-terminal" evidence="1">
    <location>
        <begin position="2"/>
        <end position="78"/>
    </location>
</feature>
<dbReference type="Pfam" id="PF05506">
    <property type="entry name" value="PLipase_C_C"/>
    <property type="match status" value="1"/>
</dbReference>
<dbReference type="GO" id="GO:0034480">
    <property type="term" value="F:phosphatidylcholine phospholipase C activity"/>
    <property type="evidence" value="ECO:0007669"/>
    <property type="project" value="UniProtKB-EC"/>
</dbReference>
<dbReference type="InterPro" id="IPR008475">
    <property type="entry name" value="PLipase_C_C"/>
</dbReference>